<dbReference type="InterPro" id="IPR056315">
    <property type="entry name" value="SmORF-like_dom_apicomplexa"/>
</dbReference>
<evidence type="ECO:0000313" key="4">
    <source>
        <dbReference type="EMBL" id="EDO06371.1"/>
    </source>
</evidence>
<reference evidence="5" key="3">
    <citation type="journal article" date="2021" name="Int. J. Parasitol.">
        <title>Comparative analysis of gene expression between Babesia bovis blood stages and kinetes allowed by improved genome annotation.</title>
        <authorList>
            <person name="Ueti M.W."/>
            <person name="Johnson W.C."/>
            <person name="Kappmeyer L.S."/>
            <person name="Herndon D.R."/>
            <person name="Mousel M.R."/>
            <person name="Reif K.E."/>
            <person name="Taus N.S."/>
            <person name="Ifeonu O.O."/>
            <person name="Silva J.C."/>
            <person name="Suarez C.E."/>
            <person name="Brayton K.A."/>
        </authorList>
    </citation>
    <scope>NUCLEOTIDE SEQUENCE [LARGE SCALE GENOMIC DNA]</scope>
</reference>
<feature type="region of interest" description="Disordered" evidence="1">
    <location>
        <begin position="38"/>
        <end position="65"/>
    </location>
</feature>
<dbReference type="Pfam" id="PF23503">
    <property type="entry name" value="Microp_apicomplexa_5"/>
    <property type="match status" value="1"/>
</dbReference>
<reference evidence="4 5" key="1">
    <citation type="journal article" date="2007" name="PLoS Pathog.">
        <title>Genome sequence of Babesia bovis and comparative analysis of apicomplexan hemoprotozoa.</title>
        <authorList>
            <person name="Brayton K.A."/>
            <person name="Lau A.O.T."/>
            <person name="Herndon D.R."/>
            <person name="Hannick L."/>
            <person name="Kappmeyer L.S."/>
            <person name="Berens S.J."/>
            <person name="Bidwell S.L."/>
            <person name="Brown W.C."/>
            <person name="Crabtree J."/>
            <person name="Fadrosh D."/>
            <person name="Feldblum T."/>
            <person name="Forberger H.A."/>
            <person name="Haas B.J."/>
            <person name="Howell J.M."/>
            <person name="Khouri H."/>
            <person name="Koo H."/>
            <person name="Mann D.J."/>
            <person name="Norimine J."/>
            <person name="Paulsen I.T."/>
            <person name="Radune D."/>
            <person name="Ren Q."/>
            <person name="Smith R.K. Jr."/>
            <person name="Suarez C.E."/>
            <person name="White O."/>
            <person name="Wortman J.R."/>
            <person name="Knowles D.P. Jr."/>
            <person name="McElwain T.F."/>
            <person name="Nene V.M."/>
        </authorList>
    </citation>
    <scope>NUCLEOTIDE SEQUENCE [LARGE SCALE GENOMIC DNA]</scope>
    <source>
        <strain evidence="4">T2Bo</strain>
    </source>
</reference>
<name>A7ATW0_BABBO</name>
<proteinExistence type="predicted"/>
<feature type="signal peptide" evidence="2">
    <location>
        <begin position="1"/>
        <end position="24"/>
    </location>
</feature>
<dbReference type="VEuPathDB" id="PiroplasmaDB:BBOV_I003860"/>
<keyword evidence="5" id="KW-1185">Reference proteome</keyword>
<dbReference type="Proteomes" id="UP000002173">
    <property type="component" value="Unassembled WGS sequence"/>
</dbReference>
<dbReference type="KEGG" id="bbo:BBOV_II004160"/>
<dbReference type="InParanoid" id="A7ATW0"/>
<evidence type="ECO:0000256" key="1">
    <source>
        <dbReference type="SAM" id="MobiDB-lite"/>
    </source>
</evidence>
<comment type="caution">
    <text evidence="4">The sequence shown here is derived from an EMBL/GenBank/DDBJ whole genome shotgun (WGS) entry which is preliminary data.</text>
</comment>
<feature type="domain" description="SmORF-like" evidence="3">
    <location>
        <begin position="1"/>
        <end position="87"/>
    </location>
</feature>
<protein>
    <submittedName>
        <fullName evidence="4">SmORF</fullName>
    </submittedName>
</protein>
<organism evidence="4 5">
    <name type="scientific">Babesia bovis</name>
    <dbReference type="NCBI Taxonomy" id="5865"/>
    <lineage>
        <taxon>Eukaryota</taxon>
        <taxon>Sar</taxon>
        <taxon>Alveolata</taxon>
        <taxon>Apicomplexa</taxon>
        <taxon>Aconoidasida</taxon>
        <taxon>Piroplasmida</taxon>
        <taxon>Babesiidae</taxon>
        <taxon>Babesia</taxon>
    </lineage>
</organism>
<dbReference type="RefSeq" id="XP_001609939.1">
    <property type="nucleotide sequence ID" value="XM_001609889.1"/>
</dbReference>
<dbReference type="AlphaFoldDB" id="A7ATW0"/>
<keyword evidence="2" id="KW-0732">Signal</keyword>
<evidence type="ECO:0000313" key="5">
    <source>
        <dbReference type="Proteomes" id="UP000002173"/>
    </source>
</evidence>
<evidence type="ECO:0000256" key="2">
    <source>
        <dbReference type="SAM" id="SignalP"/>
    </source>
</evidence>
<dbReference type="EMBL" id="AAXT01000003">
    <property type="protein sequence ID" value="EDO06371.1"/>
    <property type="molecule type" value="Genomic_DNA"/>
</dbReference>
<dbReference type="GeneID" id="5478168"/>
<feature type="chain" id="PRO_5002706935" evidence="2">
    <location>
        <begin position="25"/>
        <end position="138"/>
    </location>
</feature>
<accession>A7ATW0</accession>
<sequence>MIGLNNLWKLFVVVAFGFFATATSTDVAQDQPTQEALVSKENEVATEPQEVPVPTKAETKKQTETSKQNKKFVEWLLLPEPENRKQLRERLPRDLAAMVPEDYDEPIKPFIEKKIRTFFSFSVQKQGSMILDSYGRNM</sequence>
<gene>
    <name evidence="4" type="ORF">BBOV_II004160</name>
</gene>
<evidence type="ECO:0000259" key="3">
    <source>
        <dbReference type="Pfam" id="PF23503"/>
    </source>
</evidence>
<reference evidence="5" key="2">
    <citation type="journal article" date="2020" name="Data Brief">
        <title>Transcriptome dataset of Babesia bovis life stages within vertebrate and invertebrate hosts.</title>
        <authorList>
            <person name="Ueti M.W."/>
            <person name="Johnson W.C."/>
            <person name="Kappmeyer L.S."/>
            <person name="Herndon D.R."/>
            <person name="Mousel M.R."/>
            <person name="Reif K.E."/>
            <person name="Taus N.S."/>
            <person name="Ifeonu O.O."/>
            <person name="Silva J.C."/>
            <person name="Suarez C.E."/>
            <person name="Brayton K.A."/>
        </authorList>
    </citation>
    <scope>NUCLEOTIDE SEQUENCE [LARGE SCALE GENOMIC DNA]</scope>
</reference>